<organism evidence="1 2">
    <name type="scientific">Candidatus Thiomargarita nelsonii</name>
    <dbReference type="NCBI Taxonomy" id="1003181"/>
    <lineage>
        <taxon>Bacteria</taxon>
        <taxon>Pseudomonadati</taxon>
        <taxon>Pseudomonadota</taxon>
        <taxon>Gammaproteobacteria</taxon>
        <taxon>Thiotrichales</taxon>
        <taxon>Thiotrichaceae</taxon>
        <taxon>Thiomargarita</taxon>
    </lineage>
</organism>
<keyword evidence="2" id="KW-1185">Reference proteome</keyword>
<evidence type="ECO:0000313" key="1">
    <source>
        <dbReference type="EMBL" id="OAD20601.1"/>
    </source>
</evidence>
<comment type="caution">
    <text evidence="1">The sequence shown here is derived from an EMBL/GenBank/DDBJ whole genome shotgun (WGS) entry which is preliminary data.</text>
</comment>
<dbReference type="EMBL" id="LUTY01002246">
    <property type="protein sequence ID" value="OAD20601.1"/>
    <property type="molecule type" value="Genomic_DNA"/>
</dbReference>
<name>A0A0A6P0A0_9GAMM</name>
<protein>
    <submittedName>
        <fullName evidence="1">Uncharacterized protein</fullName>
    </submittedName>
</protein>
<dbReference type="AlphaFoldDB" id="A0A0A6P0A0"/>
<sequence length="92" mass="10357">MNKQSLQIKKLTTINYKNLNQNQGIELQPLNILIGANGSGRFYNANDMSLKAIRDTYPKIGANDIFLSATCENLPLVLDNLMQHPNYGIDFE</sequence>
<gene>
    <name evidence="1" type="ORF">THIOM_003692</name>
</gene>
<reference evidence="1 2" key="1">
    <citation type="submission" date="2016-05" db="EMBL/GenBank/DDBJ databases">
        <title>Single-cell genome of chain-forming Candidatus Thiomargarita nelsonii and comparison to other large sulfur-oxidizing bacteria.</title>
        <authorList>
            <person name="Winkel M."/>
            <person name="Salman V."/>
            <person name="Woyke T."/>
            <person name="Schulz-Vogt H."/>
            <person name="Richter M."/>
            <person name="Flood B."/>
            <person name="Bailey J."/>
            <person name="Amann R."/>
            <person name="Mussmann M."/>
        </authorList>
    </citation>
    <scope>NUCLEOTIDE SEQUENCE [LARGE SCALE GENOMIC DNA]</scope>
    <source>
        <strain evidence="1 2">THI036</strain>
    </source>
</reference>
<dbReference type="Proteomes" id="UP000076962">
    <property type="component" value="Unassembled WGS sequence"/>
</dbReference>
<proteinExistence type="predicted"/>
<accession>A0A0A6P0A0</accession>
<evidence type="ECO:0000313" key="2">
    <source>
        <dbReference type="Proteomes" id="UP000076962"/>
    </source>
</evidence>